<protein>
    <submittedName>
        <fullName evidence="2">Uncharacterized protein</fullName>
    </submittedName>
</protein>
<evidence type="ECO:0000313" key="2">
    <source>
        <dbReference type="EMBL" id="KAK2666062.1"/>
    </source>
</evidence>
<evidence type="ECO:0000313" key="3">
    <source>
        <dbReference type="Proteomes" id="UP001280121"/>
    </source>
</evidence>
<feature type="region of interest" description="Disordered" evidence="1">
    <location>
        <begin position="1"/>
        <end position="20"/>
    </location>
</feature>
<comment type="caution">
    <text evidence="2">The sequence shown here is derived from an EMBL/GenBank/DDBJ whole genome shotgun (WGS) entry which is preliminary data.</text>
</comment>
<name>A0AAD9XWC8_9ROSI</name>
<proteinExistence type="predicted"/>
<feature type="compositionally biased region" description="Low complexity" evidence="1">
    <location>
        <begin position="195"/>
        <end position="207"/>
    </location>
</feature>
<gene>
    <name evidence="2" type="ORF">Ddye_004636</name>
</gene>
<dbReference type="AlphaFoldDB" id="A0AAD9XWC8"/>
<feature type="compositionally biased region" description="Basic residues" evidence="1">
    <location>
        <begin position="208"/>
        <end position="224"/>
    </location>
</feature>
<dbReference type="PANTHER" id="PTHR48435:SF1">
    <property type="entry name" value="POLYPROTEIN"/>
    <property type="match status" value="1"/>
</dbReference>
<sequence>MASNYDQDFPPLVPTSNPERNLFSRPFIQTTKVLSYGSLKQPSKAEQVLNWQSHNARVQNRVLNSIDQKIDRVTHHVSQHDHNLQSLDVVLRDMFSNLQSRIAKLDADLHRYINHGYFGQEFGRKEREIRQLREQFEQMNRDHLNNAPLSYMPKPYPYTQSLIFLTQSPPYSPSARPPGTSQYFKSTEELFQKYPPLSSSTKPSYSSHLRKPAKKPTTTQKKKQPMPDQYNPTSSSSESETESLSSDSSQSTWNSDTAISFHQPDSDTVADLTQVFMASRTDPQPST</sequence>
<feature type="region of interest" description="Disordered" evidence="1">
    <location>
        <begin position="195"/>
        <end position="287"/>
    </location>
</feature>
<accession>A0AAD9XWC8</accession>
<dbReference type="EMBL" id="JANJYI010000001">
    <property type="protein sequence ID" value="KAK2666062.1"/>
    <property type="molecule type" value="Genomic_DNA"/>
</dbReference>
<dbReference type="PANTHER" id="PTHR48435">
    <property type="entry name" value="POLYPROTEIN"/>
    <property type="match status" value="1"/>
</dbReference>
<reference evidence="2" key="1">
    <citation type="journal article" date="2023" name="Plant J.">
        <title>Genome sequences and population genomics provide insights into the demographic history, inbreeding, and mutation load of two 'living fossil' tree species of Dipteronia.</title>
        <authorList>
            <person name="Feng Y."/>
            <person name="Comes H.P."/>
            <person name="Chen J."/>
            <person name="Zhu S."/>
            <person name="Lu R."/>
            <person name="Zhang X."/>
            <person name="Li P."/>
            <person name="Qiu J."/>
            <person name="Olsen K.M."/>
            <person name="Qiu Y."/>
        </authorList>
    </citation>
    <scope>NUCLEOTIDE SEQUENCE</scope>
    <source>
        <strain evidence="2">KIB01</strain>
    </source>
</reference>
<feature type="compositionally biased region" description="Low complexity" evidence="1">
    <location>
        <begin position="233"/>
        <end position="252"/>
    </location>
</feature>
<evidence type="ECO:0000256" key="1">
    <source>
        <dbReference type="SAM" id="MobiDB-lite"/>
    </source>
</evidence>
<dbReference type="InterPro" id="IPR053098">
    <property type="entry name" value="Petuviruses_polyprotein"/>
</dbReference>
<organism evidence="2 3">
    <name type="scientific">Dipteronia dyeriana</name>
    <dbReference type="NCBI Taxonomy" id="168575"/>
    <lineage>
        <taxon>Eukaryota</taxon>
        <taxon>Viridiplantae</taxon>
        <taxon>Streptophyta</taxon>
        <taxon>Embryophyta</taxon>
        <taxon>Tracheophyta</taxon>
        <taxon>Spermatophyta</taxon>
        <taxon>Magnoliopsida</taxon>
        <taxon>eudicotyledons</taxon>
        <taxon>Gunneridae</taxon>
        <taxon>Pentapetalae</taxon>
        <taxon>rosids</taxon>
        <taxon>malvids</taxon>
        <taxon>Sapindales</taxon>
        <taxon>Sapindaceae</taxon>
        <taxon>Hippocastanoideae</taxon>
        <taxon>Acereae</taxon>
        <taxon>Dipteronia</taxon>
    </lineage>
</organism>
<dbReference type="Proteomes" id="UP001280121">
    <property type="component" value="Unassembled WGS sequence"/>
</dbReference>
<keyword evidence="3" id="KW-1185">Reference proteome</keyword>